<evidence type="ECO:0000313" key="2">
    <source>
        <dbReference type="EMBL" id="MBW0587449.1"/>
    </source>
</evidence>
<dbReference type="SUPFAM" id="SSF51445">
    <property type="entry name" value="(Trans)glycosidases"/>
    <property type="match status" value="1"/>
</dbReference>
<dbReference type="InterPro" id="IPR017853">
    <property type="entry name" value="GH"/>
</dbReference>
<keyword evidence="3" id="KW-1185">Reference proteome</keyword>
<dbReference type="InterPro" id="IPR001223">
    <property type="entry name" value="Glyco_hydro18_cat"/>
</dbReference>
<dbReference type="OrthoDB" id="73875at2759"/>
<evidence type="ECO:0000259" key="1">
    <source>
        <dbReference type="Pfam" id="PF00704"/>
    </source>
</evidence>
<comment type="caution">
    <text evidence="2">The sequence shown here is derived from an EMBL/GenBank/DDBJ whole genome shotgun (WGS) entry which is preliminary data.</text>
</comment>
<dbReference type="Gene3D" id="3.20.20.80">
    <property type="entry name" value="Glycosidases"/>
    <property type="match status" value="1"/>
</dbReference>
<proteinExistence type="predicted"/>
<feature type="domain" description="GH18" evidence="1">
    <location>
        <begin position="1"/>
        <end position="89"/>
    </location>
</feature>
<dbReference type="Pfam" id="PF00704">
    <property type="entry name" value="Glyco_hydro_18"/>
    <property type="match status" value="1"/>
</dbReference>
<evidence type="ECO:0000313" key="3">
    <source>
        <dbReference type="Proteomes" id="UP000765509"/>
    </source>
</evidence>
<sequence length="128" mass="14814">MGYYPSYNYKDQKPTDINFSLYTNALFFVAVPKHNFTLNFGDLKNEIAERLMFDFVKQAKEANVTTCLSVGGWTGSQHLSFLTSIPENRFIVIMLSARPQQREFLPKRLLNRLKDRLILASCRSHSTM</sequence>
<dbReference type="GO" id="GO:0005975">
    <property type="term" value="P:carbohydrate metabolic process"/>
    <property type="evidence" value="ECO:0007669"/>
    <property type="project" value="InterPro"/>
</dbReference>
<dbReference type="EMBL" id="AVOT02127121">
    <property type="protein sequence ID" value="MBW0587449.1"/>
    <property type="molecule type" value="Genomic_DNA"/>
</dbReference>
<name>A0A9Q3Q6X1_9BASI</name>
<organism evidence="2 3">
    <name type="scientific">Austropuccinia psidii MF-1</name>
    <dbReference type="NCBI Taxonomy" id="1389203"/>
    <lineage>
        <taxon>Eukaryota</taxon>
        <taxon>Fungi</taxon>
        <taxon>Dikarya</taxon>
        <taxon>Basidiomycota</taxon>
        <taxon>Pucciniomycotina</taxon>
        <taxon>Pucciniomycetes</taxon>
        <taxon>Pucciniales</taxon>
        <taxon>Sphaerophragmiaceae</taxon>
        <taxon>Austropuccinia</taxon>
    </lineage>
</organism>
<protein>
    <recommendedName>
        <fullName evidence="1">GH18 domain-containing protein</fullName>
    </recommendedName>
</protein>
<accession>A0A9Q3Q6X1</accession>
<dbReference type="AlphaFoldDB" id="A0A9Q3Q6X1"/>
<gene>
    <name evidence="2" type="ORF">O181_127164</name>
</gene>
<dbReference type="Proteomes" id="UP000765509">
    <property type="component" value="Unassembled WGS sequence"/>
</dbReference>
<reference evidence="2" key="1">
    <citation type="submission" date="2021-03" db="EMBL/GenBank/DDBJ databases">
        <title>Draft genome sequence of rust myrtle Austropuccinia psidii MF-1, a brazilian biotype.</title>
        <authorList>
            <person name="Quecine M.C."/>
            <person name="Pachon D.M.R."/>
            <person name="Bonatelli M.L."/>
            <person name="Correr F.H."/>
            <person name="Franceschini L.M."/>
            <person name="Leite T.F."/>
            <person name="Margarido G.R.A."/>
            <person name="Almeida C.A."/>
            <person name="Ferrarezi J.A."/>
            <person name="Labate C.A."/>
        </authorList>
    </citation>
    <scope>NUCLEOTIDE SEQUENCE</scope>
    <source>
        <strain evidence="2">MF-1</strain>
    </source>
</reference>